<dbReference type="PROSITE" id="PS50837">
    <property type="entry name" value="NACHT"/>
    <property type="match status" value="1"/>
</dbReference>
<dbReference type="InterPro" id="IPR001646">
    <property type="entry name" value="5peptide_repeat"/>
</dbReference>
<dbReference type="Pfam" id="PF05729">
    <property type="entry name" value="NACHT"/>
    <property type="match status" value="1"/>
</dbReference>
<dbReference type="InterPro" id="IPR054557">
    <property type="entry name" value="NA-iREase1_dom"/>
</dbReference>
<organism evidence="2">
    <name type="scientific">Woronichinia naegeliana WA131</name>
    <dbReference type="NCBI Taxonomy" id="2824559"/>
    <lineage>
        <taxon>Bacteria</taxon>
        <taxon>Bacillati</taxon>
        <taxon>Cyanobacteriota</taxon>
        <taxon>Cyanophyceae</taxon>
        <taxon>Synechococcales</taxon>
        <taxon>Coelosphaeriaceae</taxon>
        <taxon>Woronichinia</taxon>
    </lineage>
</organism>
<dbReference type="Proteomes" id="UP001065613">
    <property type="component" value="Chromosome"/>
</dbReference>
<dbReference type="Gene3D" id="2.160.20.80">
    <property type="entry name" value="E3 ubiquitin-protein ligase SopA"/>
    <property type="match status" value="1"/>
</dbReference>
<dbReference type="EMBL" id="CP073041">
    <property type="protein sequence ID" value="UXE58595.1"/>
    <property type="molecule type" value="Genomic_DNA"/>
</dbReference>
<dbReference type="InterPro" id="IPR007111">
    <property type="entry name" value="NACHT_NTPase"/>
</dbReference>
<reference evidence="2" key="1">
    <citation type="submission" date="2021-04" db="EMBL/GenBank/DDBJ databases">
        <title>Genome sequence of Woronichinia naegeliana from Washington state freshwater lake bloom.</title>
        <authorList>
            <person name="Dreher T.W."/>
        </authorList>
    </citation>
    <scope>NUCLEOTIDE SEQUENCE</scope>
    <source>
        <strain evidence="2">WA131</strain>
    </source>
</reference>
<protein>
    <submittedName>
        <fullName evidence="2">Pentapeptide repeat-containing protein</fullName>
    </submittedName>
</protein>
<sequence>MELSFVIKMITGITGVATNPVKNKLERNTEVIKLLKKCDFEPDHPPADFAGVYAYSLVEYGVGKPQAVLELFQQDQIRKAFREAFEQNDFSILISEGQAFIDGYALGDEIKEIGINLLREFAYFLSHFWHVTERTRTPADVVRDQKLDEIQRGITSLQNQLVRLEKPEDILLALAQQLQYLQPTTNINSGKVRKFILSQEMRSWFTALKYEIESYDVQDNTYFELIIRIPGRRGYDRVLVRGVEGEAKVPDVEALQRSVKAQKTQEGWLVAHRRISPAARNEADKPENQEKIFCYTFDELIDQDANFNAYLDWLEAEVTRKEIDKMYVPLACTKDEFNLITKEKIAVSKYGENEGWIDGYIDRWLGDPSKEHISILGEFGTGKTWITLHYAWTALQKYKTAKEQGIERPRIPLVIPLRDYAKAVSIESLFSEFFFRKYEIPLPSYSAFEQLNRMGKLLLIFDGFDEMADRVDEQKMINNFWELARVVVPGSKAILTSRTEHFPEAKSGRALLNAELKASISALTGEPPQFEVVELEKFNDEQIRQVLSLRTNDSVVEEIMGNPQLLDLARRPVMTELILEALPEIEAGKPIDMSRIYLYAVKEKMKRDIKAERTFTSLADKLYFLCELSWEMLSTDQMSLNYRLFPDRLRRLFGHAVQEEKNLDHWHYDMMGQTMLIRNADGDYTPAHRSLLEFFVAYKFAAELGVLAPDFLELAKEQSGLNQEQSSKYTWSSYFHRQCNEKGFVNSIPPLDEFLPENFDLIVETIGKEPLMGNKSNFDDQGESAIISLIRNMLSSDKEMVKERLLSIIKQTRNQPLSQVGSIGGNVATILTTYNKNALIGQDLYGVDLSFVHLPSADLSGCNLEFANLSNAVFGENCLMINTKMQGCQFKNVHFYDMNGWFVGTSISLNQKSLNKLNAFSIPLPYILFIYPGDDYIYKSDFDDNLIYPRDNEIIIAYIKEDKSIKWQKKINSVFILKYKKDGDLIHILTIEGEIISIDTQPDGLLGTQGNEFLKTWRNADFKGVTGLTNRDLYVLKILGAINLPDTSYDPQKDANINRKLRHQFEDDMEPENMD</sequence>
<dbReference type="InterPro" id="IPR054610">
    <property type="entry name" value="NNH"/>
</dbReference>
<dbReference type="SUPFAM" id="SSF52540">
    <property type="entry name" value="P-loop containing nucleoside triphosphate hydrolases"/>
    <property type="match status" value="1"/>
</dbReference>
<dbReference type="SUPFAM" id="SSF141571">
    <property type="entry name" value="Pentapeptide repeat-like"/>
    <property type="match status" value="1"/>
</dbReference>
<dbReference type="AlphaFoldDB" id="A0A977KU86"/>
<dbReference type="Pfam" id="PF22722">
    <property type="entry name" value="NA-iREase1"/>
    <property type="match status" value="1"/>
</dbReference>
<proteinExistence type="predicted"/>
<accession>A0A977KU86</accession>
<evidence type="ECO:0000313" key="2">
    <source>
        <dbReference type="EMBL" id="UXE58595.1"/>
    </source>
</evidence>
<feature type="domain" description="NACHT" evidence="1">
    <location>
        <begin position="371"/>
        <end position="499"/>
    </location>
</feature>
<gene>
    <name evidence="2" type="ORF">KA717_21400</name>
</gene>
<dbReference type="Gene3D" id="3.40.50.300">
    <property type="entry name" value="P-loop containing nucleotide triphosphate hydrolases"/>
    <property type="match status" value="1"/>
</dbReference>
<dbReference type="InterPro" id="IPR027417">
    <property type="entry name" value="P-loop_NTPase"/>
</dbReference>
<dbReference type="Pfam" id="PF22736">
    <property type="entry name" value="NNH5"/>
    <property type="match status" value="1"/>
</dbReference>
<name>A0A977KU86_9CYAN</name>
<evidence type="ECO:0000259" key="1">
    <source>
        <dbReference type="PROSITE" id="PS50837"/>
    </source>
</evidence>
<dbReference type="Pfam" id="PF00805">
    <property type="entry name" value="Pentapeptide"/>
    <property type="match status" value="1"/>
</dbReference>
<dbReference type="KEGG" id="wna:KA717_21400"/>